<name>M0B7I8_9EURY</name>
<sequence length="152" mass="16501">MSNLKNAEPSDDYLAEFDGSESREDLVSMAVQKDDKMVKKAAGFADLLDDTDVDVDRVAVSEPGQIDVFYTSRGESPEDLGADIEEIAIHFAALFAGGTALGRLEAAGDLGEDQTLCWHIRGKLAAQCARDDLEPKEYVERVASTTRTEVNS</sequence>
<protein>
    <recommendedName>
        <fullName evidence="1">DUF8159 domain-containing protein</fullName>
    </recommendedName>
</protein>
<evidence type="ECO:0000313" key="3">
    <source>
        <dbReference type="Proteomes" id="UP000011591"/>
    </source>
</evidence>
<dbReference type="PATRIC" id="fig|1227491.4.peg.1471"/>
<accession>M0B7I8</accession>
<reference evidence="2 3" key="1">
    <citation type="journal article" date="2014" name="PLoS Genet.">
        <title>Phylogenetically driven sequencing of extremely halophilic archaea reveals strategies for static and dynamic osmo-response.</title>
        <authorList>
            <person name="Becker E.A."/>
            <person name="Seitzer P.M."/>
            <person name="Tritt A."/>
            <person name="Larsen D."/>
            <person name="Krusor M."/>
            <person name="Yao A.I."/>
            <person name="Wu D."/>
            <person name="Madern D."/>
            <person name="Eisen J.A."/>
            <person name="Darling A.E."/>
            <person name="Facciotti M.T."/>
        </authorList>
    </citation>
    <scope>NUCLEOTIDE SEQUENCE [LARGE SCALE GENOMIC DNA]</scope>
    <source>
        <strain evidence="2 3">DSM 13077</strain>
    </source>
</reference>
<organism evidence="2 3">
    <name type="scientific">Natrialba aegyptia DSM 13077</name>
    <dbReference type="NCBI Taxonomy" id="1227491"/>
    <lineage>
        <taxon>Archaea</taxon>
        <taxon>Methanobacteriati</taxon>
        <taxon>Methanobacteriota</taxon>
        <taxon>Stenosarchaea group</taxon>
        <taxon>Halobacteria</taxon>
        <taxon>Halobacteriales</taxon>
        <taxon>Natrialbaceae</taxon>
        <taxon>Natrialba</taxon>
    </lineage>
</organism>
<comment type="caution">
    <text evidence="2">The sequence shown here is derived from an EMBL/GenBank/DDBJ whole genome shotgun (WGS) entry which is preliminary data.</text>
</comment>
<dbReference type="InterPro" id="IPR058473">
    <property type="entry name" value="DUF8159"/>
</dbReference>
<proteinExistence type="predicted"/>
<feature type="domain" description="DUF8159" evidence="1">
    <location>
        <begin position="42"/>
        <end position="149"/>
    </location>
</feature>
<gene>
    <name evidence="2" type="ORF">C480_07127</name>
</gene>
<keyword evidence="3" id="KW-1185">Reference proteome</keyword>
<dbReference type="AlphaFoldDB" id="M0B7I8"/>
<evidence type="ECO:0000259" key="1">
    <source>
        <dbReference type="Pfam" id="PF26490"/>
    </source>
</evidence>
<dbReference type="Pfam" id="PF26490">
    <property type="entry name" value="DUF8159"/>
    <property type="match status" value="1"/>
</dbReference>
<dbReference type="Proteomes" id="UP000011591">
    <property type="component" value="Unassembled WGS sequence"/>
</dbReference>
<dbReference type="RefSeq" id="WP_006664927.1">
    <property type="nucleotide sequence ID" value="NZ_AOIP01000016.1"/>
</dbReference>
<evidence type="ECO:0000313" key="2">
    <source>
        <dbReference type="EMBL" id="ELZ06785.1"/>
    </source>
</evidence>
<dbReference type="EMBL" id="AOIP01000016">
    <property type="protein sequence ID" value="ELZ06785.1"/>
    <property type="molecule type" value="Genomic_DNA"/>
</dbReference>